<dbReference type="Proteomes" id="UP000009134">
    <property type="component" value="Plasmid pNL2"/>
</dbReference>
<dbReference type="KEGG" id="nar:Saro_3600"/>
<evidence type="ECO:0000256" key="1">
    <source>
        <dbReference type="ARBA" id="ARBA00006484"/>
    </source>
</evidence>
<dbReference type="PRINTS" id="PR00080">
    <property type="entry name" value="SDRFAMILY"/>
</dbReference>
<comment type="similarity">
    <text evidence="1 2">Belongs to the short-chain dehydrogenases/reductases (SDR) family.</text>
</comment>
<keyword evidence="4" id="KW-1185">Reference proteome</keyword>
<accession>A4XEU9</accession>
<dbReference type="Pfam" id="PF00106">
    <property type="entry name" value="adh_short"/>
    <property type="match status" value="1"/>
</dbReference>
<dbReference type="AlphaFoldDB" id="A4XEU9"/>
<dbReference type="SUPFAM" id="SSF51735">
    <property type="entry name" value="NAD(P)-binding Rossmann-fold domains"/>
    <property type="match status" value="1"/>
</dbReference>
<dbReference type="PRINTS" id="PR00081">
    <property type="entry name" value="GDHRDH"/>
</dbReference>
<dbReference type="eggNOG" id="COG1028">
    <property type="taxonomic scope" value="Bacteria"/>
</dbReference>
<dbReference type="EMBL" id="CP000677">
    <property type="protein sequence ID" value="ABP64460.1"/>
    <property type="molecule type" value="Genomic_DNA"/>
</dbReference>
<evidence type="ECO:0000256" key="2">
    <source>
        <dbReference type="RuleBase" id="RU000363"/>
    </source>
</evidence>
<gene>
    <name evidence="3" type="ordered locus">Saro_3600</name>
</gene>
<protein>
    <submittedName>
        <fullName evidence="3">Short-chain dehydrogenase/reductase SDR</fullName>
    </submittedName>
</protein>
<dbReference type="PANTHER" id="PTHR43943">
    <property type="entry name" value="DEHYDROGENASE/REDUCTASE (SDR FAMILY) MEMBER 4"/>
    <property type="match status" value="1"/>
</dbReference>
<keyword evidence="3" id="KW-0614">Plasmid</keyword>
<sequence>MSKGRVLDGRVAIVTGASRGIGAAIARRLAAEGARVAIVARTATPEGSLHGSLAGSLAETAVAIEAAGGEALAICANLADPIDRARIVPETVERFGRLDILVNNAAWARFVPIWEAQPRQVELALQMNVRAPLELSQQALPHMRANGEGWIVNISSATADLPPPAPYREDDRYVAFNRDGHATLYGTGKAALDRMTAGWAVELMREAIAVNALAPVGAVASEGALSIGNWDENDHLEPVEAMAEAALQLCHRPASELSGRIARSLPLLHELGVPVRALDGRMAEPVA</sequence>
<dbReference type="Gene3D" id="3.40.50.720">
    <property type="entry name" value="NAD(P)-binding Rossmann-like Domain"/>
    <property type="match status" value="1"/>
</dbReference>
<reference evidence="3 4" key="1">
    <citation type="submission" date="2007-04" db="EMBL/GenBank/DDBJ databases">
        <title>Complete sequence of plasmid pNL2 of Novosphingobium aromaticivorans DSM 12444.</title>
        <authorList>
            <consortium name="US DOE Joint Genome Institute"/>
            <person name="Copeland A."/>
            <person name="Lucas S."/>
            <person name="Lapidus A."/>
            <person name="Barry K."/>
            <person name="Detter J.C."/>
            <person name="Glavina del Rio T."/>
            <person name="Hammon N."/>
            <person name="Israni S."/>
            <person name="Dalin E."/>
            <person name="Tice H."/>
            <person name="Pitluck S."/>
            <person name="Chertkov O."/>
            <person name="Han C."/>
            <person name="Thomson S."/>
            <person name="Schmutz J."/>
            <person name="Larimer F."/>
            <person name="Land M."/>
            <person name="Kyrpides N."/>
            <person name="Ivanova N."/>
            <person name="Fredrickson J."/>
            <person name="Romine M.F."/>
            <person name="Richardson P."/>
        </authorList>
    </citation>
    <scope>NUCLEOTIDE SEQUENCE [LARGE SCALE GENOMIC DNA]</scope>
    <source>
        <strain evidence="4">ATCC 700278 / DSM 12444 / CCUG 56034 / CIP 105152 / NBRC 16084 / F199</strain>
        <plasmid evidence="3 4">pNL2</plasmid>
    </source>
</reference>
<dbReference type="PANTHER" id="PTHR43943:SF2">
    <property type="entry name" value="DEHYDROGENASE_REDUCTASE 4"/>
    <property type="match status" value="1"/>
</dbReference>
<dbReference type="HOGENOM" id="CLU_010194_2_10_5"/>
<organism evidence="3 4">
    <name type="scientific">Novosphingobium aromaticivorans (strain ATCC 700278 / DSM 12444 / CCUG 56034 / CIP 105152 / NBRC 16084 / F199)</name>
    <dbReference type="NCBI Taxonomy" id="279238"/>
    <lineage>
        <taxon>Bacteria</taxon>
        <taxon>Pseudomonadati</taxon>
        <taxon>Pseudomonadota</taxon>
        <taxon>Alphaproteobacteria</taxon>
        <taxon>Sphingomonadales</taxon>
        <taxon>Sphingomonadaceae</taxon>
        <taxon>Novosphingobium</taxon>
    </lineage>
</organism>
<name>A4XEU9_NOVAD</name>
<proteinExistence type="inferred from homology"/>
<dbReference type="InterPro" id="IPR036291">
    <property type="entry name" value="NAD(P)-bd_dom_sf"/>
</dbReference>
<geneLocation type="plasmid" evidence="3 4">
    <name>pNL2</name>
</geneLocation>
<evidence type="ECO:0000313" key="4">
    <source>
        <dbReference type="Proteomes" id="UP000009134"/>
    </source>
</evidence>
<dbReference type="RefSeq" id="WP_011906847.1">
    <property type="nucleotide sequence ID" value="NC_009427.1"/>
</dbReference>
<dbReference type="InterPro" id="IPR002347">
    <property type="entry name" value="SDR_fam"/>
</dbReference>
<evidence type="ECO:0000313" key="3">
    <source>
        <dbReference type="EMBL" id="ABP64460.1"/>
    </source>
</evidence>